<evidence type="ECO:0000256" key="1">
    <source>
        <dbReference type="ARBA" id="ARBA00005952"/>
    </source>
</evidence>
<evidence type="ECO:0000313" key="8">
    <source>
        <dbReference type="EMBL" id="SET04498.1"/>
    </source>
</evidence>
<dbReference type="Proteomes" id="UP000198558">
    <property type="component" value="Unassembled WGS sequence"/>
</dbReference>
<evidence type="ECO:0000256" key="2">
    <source>
        <dbReference type="ARBA" id="ARBA00022814"/>
    </source>
</evidence>
<dbReference type="GO" id="GO:0003723">
    <property type="term" value="F:RNA binding"/>
    <property type="evidence" value="ECO:0007669"/>
    <property type="project" value="UniProtKB-KW"/>
</dbReference>
<evidence type="ECO:0000256" key="4">
    <source>
        <dbReference type="ARBA" id="ARBA00023015"/>
    </source>
</evidence>
<accession>A0A1I0BDA6</accession>
<evidence type="ECO:0000256" key="5">
    <source>
        <dbReference type="ARBA" id="ARBA00023163"/>
    </source>
</evidence>
<sequence>MKKYRKKLIREKAVIAIYQKLLVDINEEEVREYLNSDKEIASNQEDYEYCFMLITSIAGEIEKYKAEVAKYLKAGWTIDRLSKMELAILLVGCYELLETEQGKEVIINEAVELSKKYCDEDAYKFINGLLNKIK</sequence>
<keyword evidence="5" id="KW-0804">Transcription</keyword>
<reference evidence="7 10" key="3">
    <citation type="journal article" date="2020" name="Microbiome">
        <title>Single-cell genomics of uncultured bacteria reveals dietary fiber responders in the mouse gut microbiota.</title>
        <authorList>
            <person name="Chijiiwa R."/>
            <person name="Hosokawa M."/>
            <person name="Kogawa M."/>
            <person name="Nishikawa Y."/>
            <person name="Ide K."/>
            <person name="Sakanashi C."/>
            <person name="Takahashi K."/>
            <person name="Takeyama H."/>
        </authorList>
    </citation>
    <scope>NUCLEOTIDE SEQUENCE [LARGE SCALE GENOMIC DNA]</scope>
    <source>
        <strain evidence="7">IMSAGC_017</strain>
    </source>
</reference>
<evidence type="ECO:0000313" key="10">
    <source>
        <dbReference type="Proteomes" id="UP000490821"/>
    </source>
</evidence>
<dbReference type="Pfam" id="PF01029">
    <property type="entry name" value="NusB"/>
    <property type="match status" value="1"/>
</dbReference>
<organism evidence="8 9">
    <name type="scientific">Thomasclavelia cocleata</name>
    <dbReference type="NCBI Taxonomy" id="69824"/>
    <lineage>
        <taxon>Bacteria</taxon>
        <taxon>Bacillati</taxon>
        <taxon>Bacillota</taxon>
        <taxon>Erysipelotrichia</taxon>
        <taxon>Erysipelotrichales</taxon>
        <taxon>Coprobacillaceae</taxon>
        <taxon>Thomasclavelia</taxon>
    </lineage>
</organism>
<reference evidence="9" key="2">
    <citation type="submission" date="2016-10" db="EMBL/GenBank/DDBJ databases">
        <authorList>
            <person name="Varghese N."/>
            <person name="Submissions S."/>
        </authorList>
    </citation>
    <scope>NUCLEOTIDE SEQUENCE [LARGE SCALE GENOMIC DNA]</scope>
    <source>
        <strain evidence="9">DSM 1551</strain>
    </source>
</reference>
<evidence type="ECO:0000313" key="9">
    <source>
        <dbReference type="Proteomes" id="UP000198558"/>
    </source>
</evidence>
<dbReference type="PANTHER" id="PTHR11078:SF3">
    <property type="entry name" value="ANTITERMINATION NUSB DOMAIN-CONTAINING PROTEIN"/>
    <property type="match status" value="1"/>
</dbReference>
<feature type="domain" description="NusB/RsmB/TIM44" evidence="6">
    <location>
        <begin position="9"/>
        <end position="133"/>
    </location>
</feature>
<keyword evidence="4" id="KW-0805">Transcription regulation</keyword>
<keyword evidence="3" id="KW-0694">RNA-binding</keyword>
<dbReference type="OrthoDB" id="9811381at2"/>
<dbReference type="AlphaFoldDB" id="A0A1I0BDA6"/>
<dbReference type="PANTHER" id="PTHR11078">
    <property type="entry name" value="N UTILIZATION SUBSTANCE PROTEIN B-RELATED"/>
    <property type="match status" value="1"/>
</dbReference>
<dbReference type="RefSeq" id="WP_092351307.1">
    <property type="nucleotide sequence ID" value="NZ_BLMI01000234.1"/>
</dbReference>
<dbReference type="SUPFAM" id="SSF48013">
    <property type="entry name" value="NusB-like"/>
    <property type="match status" value="1"/>
</dbReference>
<name>A0A1I0BDA6_9FIRM</name>
<dbReference type="Gene3D" id="1.10.940.10">
    <property type="entry name" value="NusB-like"/>
    <property type="match status" value="1"/>
</dbReference>
<proteinExistence type="inferred from homology"/>
<evidence type="ECO:0000259" key="6">
    <source>
        <dbReference type="Pfam" id="PF01029"/>
    </source>
</evidence>
<dbReference type="InterPro" id="IPR006027">
    <property type="entry name" value="NusB_RsmB_TIM44"/>
</dbReference>
<dbReference type="GO" id="GO:0006353">
    <property type="term" value="P:DNA-templated transcription termination"/>
    <property type="evidence" value="ECO:0007669"/>
    <property type="project" value="InterPro"/>
</dbReference>
<evidence type="ECO:0000256" key="3">
    <source>
        <dbReference type="ARBA" id="ARBA00022884"/>
    </source>
</evidence>
<dbReference type="InterPro" id="IPR011605">
    <property type="entry name" value="NusB_fam"/>
</dbReference>
<comment type="similarity">
    <text evidence="1">Belongs to the NusB family.</text>
</comment>
<protein>
    <submittedName>
        <fullName evidence="8">NusB antitermination factor</fullName>
    </submittedName>
    <submittedName>
        <fullName evidence="7">Transcription antitermination protein NusB</fullName>
    </submittedName>
</protein>
<dbReference type="GO" id="GO:0031564">
    <property type="term" value="P:transcription antitermination"/>
    <property type="evidence" value="ECO:0007669"/>
    <property type="project" value="UniProtKB-KW"/>
</dbReference>
<dbReference type="InterPro" id="IPR035926">
    <property type="entry name" value="NusB-like_sf"/>
</dbReference>
<dbReference type="NCBIfam" id="TIGR01951">
    <property type="entry name" value="nusB"/>
    <property type="match status" value="1"/>
</dbReference>
<dbReference type="GO" id="GO:0005829">
    <property type="term" value="C:cytosol"/>
    <property type="evidence" value="ECO:0007669"/>
    <property type="project" value="TreeGrafter"/>
</dbReference>
<keyword evidence="9" id="KW-1185">Reference proteome</keyword>
<dbReference type="EMBL" id="FOIN01000001">
    <property type="protein sequence ID" value="SET04498.1"/>
    <property type="molecule type" value="Genomic_DNA"/>
</dbReference>
<keyword evidence="2" id="KW-0889">Transcription antitermination</keyword>
<dbReference type="GeneID" id="78287108"/>
<reference evidence="8" key="1">
    <citation type="submission" date="2016-10" db="EMBL/GenBank/DDBJ databases">
        <authorList>
            <person name="de Groot N.N."/>
        </authorList>
    </citation>
    <scope>NUCLEOTIDE SEQUENCE [LARGE SCALE GENOMIC DNA]</scope>
    <source>
        <strain evidence="8">DSM 1551</strain>
    </source>
</reference>
<dbReference type="EMBL" id="BLMI01000234">
    <property type="protein sequence ID" value="GFI41842.1"/>
    <property type="molecule type" value="Genomic_DNA"/>
</dbReference>
<dbReference type="Proteomes" id="UP000490821">
    <property type="component" value="Unassembled WGS sequence"/>
</dbReference>
<evidence type="ECO:0000313" key="7">
    <source>
        <dbReference type="EMBL" id="GFI41842.1"/>
    </source>
</evidence>
<gene>
    <name evidence="7" type="primary">nusB</name>
    <name evidence="7" type="ORF">IMSAGC017_01887</name>
    <name evidence="8" type="ORF">SAMN04489758_10160</name>
</gene>